<dbReference type="OrthoDB" id="1111734at2759"/>
<evidence type="ECO:0000256" key="1">
    <source>
        <dbReference type="SAM" id="MobiDB-lite"/>
    </source>
</evidence>
<feature type="compositionally biased region" description="Acidic residues" evidence="1">
    <location>
        <begin position="18"/>
        <end position="31"/>
    </location>
</feature>
<reference evidence="3" key="2">
    <citation type="submission" date="2021-01" db="EMBL/GenBank/DDBJ databases">
        <authorList>
            <person name="Schikora-Tamarit M.A."/>
        </authorList>
    </citation>
    <scope>NUCLEOTIDE SEQUENCE</scope>
    <source>
        <strain evidence="3">CBS6341</strain>
    </source>
</reference>
<feature type="compositionally biased region" description="Acidic residues" evidence="1">
    <location>
        <begin position="117"/>
        <end position="133"/>
    </location>
</feature>
<feature type="region of interest" description="Disordered" evidence="1">
    <location>
        <begin position="1"/>
        <end position="142"/>
    </location>
</feature>
<name>A0A9P8PJY4_9ASCO</name>
<dbReference type="PANTHER" id="PTHR15327">
    <property type="entry name" value="MICROFIBRIL-ASSOCIATED PROTEIN"/>
    <property type="match status" value="1"/>
</dbReference>
<sequence>MATKRYFRGRPEGAGEPETSDSEGLDSEEDTGIQQEPLRNPSISVKKITTNITNSEKQSSSISIAEFSKKSAPQVNIRTEAKLHKSDNKLQLNDEATKDQIDAVHEFENNSASTSDSDTDSSSDSESDLESSSDSDTKLQLKPVFISKSRRAENLKTLTPEEKLLRNKDRTLKKIELHIQQDIDYRKQQLRLIQDFDGIDDTDGLDPEAEYAQWELRSLGREERDRSRLTKEQEEFEELEERRMRTEEERDTEDKLKAQRVDEKKKLYSSTGAFFKDEALLNRNVEGEIEKYDKSLLPQRYHHGSK</sequence>
<dbReference type="InterPro" id="IPR009730">
    <property type="entry name" value="MFAP1_C"/>
</dbReference>
<feature type="compositionally biased region" description="Basic and acidic residues" evidence="1">
    <location>
        <begin position="95"/>
        <end position="108"/>
    </location>
</feature>
<proteinExistence type="predicted"/>
<feature type="compositionally biased region" description="Polar residues" evidence="1">
    <location>
        <begin position="41"/>
        <end position="63"/>
    </location>
</feature>
<feature type="compositionally biased region" description="Basic and acidic residues" evidence="1">
    <location>
        <begin position="221"/>
        <end position="233"/>
    </location>
</feature>
<accession>A0A9P8PJY4</accession>
<reference evidence="3" key="1">
    <citation type="journal article" date="2021" name="Open Biol.">
        <title>Shared evolutionary footprints suggest mitochondrial oxidative damage underlies multiple complex I losses in fungi.</title>
        <authorList>
            <person name="Schikora-Tamarit M.A."/>
            <person name="Marcet-Houben M."/>
            <person name="Nosek J."/>
            <person name="Gabaldon T."/>
        </authorList>
    </citation>
    <scope>NUCLEOTIDE SEQUENCE</scope>
    <source>
        <strain evidence="3">CBS6341</strain>
    </source>
</reference>
<feature type="region of interest" description="Disordered" evidence="1">
    <location>
        <begin position="221"/>
        <end position="256"/>
    </location>
</feature>
<evidence type="ECO:0000313" key="3">
    <source>
        <dbReference type="EMBL" id="KAH3673538.1"/>
    </source>
</evidence>
<dbReference type="EMBL" id="JAEUBF010000974">
    <property type="protein sequence ID" value="KAH3673538.1"/>
    <property type="molecule type" value="Genomic_DNA"/>
</dbReference>
<evidence type="ECO:0000259" key="2">
    <source>
        <dbReference type="Pfam" id="PF06991"/>
    </source>
</evidence>
<feature type="compositionally biased region" description="Basic and acidic residues" evidence="1">
    <location>
        <begin position="79"/>
        <end position="88"/>
    </location>
</feature>
<organism evidence="3 4">
    <name type="scientific">Wickerhamomyces mucosus</name>
    <dbReference type="NCBI Taxonomy" id="1378264"/>
    <lineage>
        <taxon>Eukaryota</taxon>
        <taxon>Fungi</taxon>
        <taxon>Dikarya</taxon>
        <taxon>Ascomycota</taxon>
        <taxon>Saccharomycotina</taxon>
        <taxon>Saccharomycetes</taxon>
        <taxon>Phaffomycetales</taxon>
        <taxon>Wickerhamomycetaceae</taxon>
        <taxon>Wickerhamomyces</taxon>
    </lineage>
</organism>
<keyword evidence="4" id="KW-1185">Reference proteome</keyword>
<evidence type="ECO:0000313" key="4">
    <source>
        <dbReference type="Proteomes" id="UP000769528"/>
    </source>
</evidence>
<dbReference type="Pfam" id="PF06991">
    <property type="entry name" value="MFAP1"/>
    <property type="match status" value="1"/>
</dbReference>
<gene>
    <name evidence="3" type="ORF">WICMUC_003645</name>
</gene>
<dbReference type="InterPro" id="IPR033194">
    <property type="entry name" value="MFAP1"/>
</dbReference>
<feature type="compositionally biased region" description="Basic and acidic residues" evidence="1">
    <location>
        <begin position="240"/>
        <end position="256"/>
    </location>
</feature>
<dbReference type="AlphaFoldDB" id="A0A9P8PJY4"/>
<protein>
    <recommendedName>
        <fullName evidence="2">Micro-fibrillar-associated protein 1 C-terminal domain-containing protein</fullName>
    </recommendedName>
</protein>
<comment type="caution">
    <text evidence="3">The sequence shown here is derived from an EMBL/GenBank/DDBJ whole genome shotgun (WGS) entry which is preliminary data.</text>
</comment>
<feature type="domain" description="Micro-fibrillar-associated protein 1 C-terminal" evidence="2">
    <location>
        <begin position="133"/>
        <end position="300"/>
    </location>
</feature>
<dbReference type="Proteomes" id="UP000769528">
    <property type="component" value="Unassembled WGS sequence"/>
</dbReference>